<dbReference type="RefSeq" id="WP_022709435.1">
    <property type="nucleotide sequence ID" value="NZ_JACHIL010000002.1"/>
</dbReference>
<protein>
    <recommendedName>
        <fullName evidence="4">Histidine kinase</fullName>
    </recommendedName>
</protein>
<evidence type="ECO:0000256" key="1">
    <source>
        <dbReference type="SAM" id="SignalP"/>
    </source>
</evidence>
<dbReference type="AlphaFoldDB" id="A0A7W8EPY3"/>
<organism evidence="2 3">
    <name type="scientific">Pseudochrobactrum saccharolyticum</name>
    <dbReference type="NCBI Taxonomy" id="354352"/>
    <lineage>
        <taxon>Bacteria</taxon>
        <taxon>Pseudomonadati</taxon>
        <taxon>Pseudomonadota</taxon>
        <taxon>Alphaproteobacteria</taxon>
        <taxon>Hyphomicrobiales</taxon>
        <taxon>Brucellaceae</taxon>
        <taxon>Pseudochrobactrum</taxon>
    </lineage>
</organism>
<dbReference type="EMBL" id="JACHIL010000002">
    <property type="protein sequence ID" value="MBB5091108.1"/>
    <property type="molecule type" value="Genomic_DNA"/>
</dbReference>
<evidence type="ECO:0000313" key="3">
    <source>
        <dbReference type="Proteomes" id="UP000531231"/>
    </source>
</evidence>
<keyword evidence="3" id="KW-1185">Reference proteome</keyword>
<comment type="caution">
    <text evidence="2">The sequence shown here is derived from an EMBL/GenBank/DDBJ whole genome shotgun (WGS) entry which is preliminary data.</text>
</comment>
<gene>
    <name evidence="2" type="ORF">HNQ68_001632</name>
</gene>
<feature type="signal peptide" evidence="1">
    <location>
        <begin position="1"/>
        <end position="26"/>
    </location>
</feature>
<keyword evidence="1" id="KW-0732">Signal</keyword>
<reference evidence="2 3" key="1">
    <citation type="submission" date="2020-08" db="EMBL/GenBank/DDBJ databases">
        <title>Genomic Encyclopedia of Type Strains, Phase IV (KMG-IV): sequencing the most valuable type-strain genomes for metagenomic binning, comparative biology and taxonomic classification.</title>
        <authorList>
            <person name="Goeker M."/>
        </authorList>
    </citation>
    <scope>NUCLEOTIDE SEQUENCE [LARGE SCALE GENOMIC DNA]</scope>
    <source>
        <strain evidence="2 3">DSM 25620</strain>
    </source>
</reference>
<evidence type="ECO:0008006" key="4">
    <source>
        <dbReference type="Google" id="ProtNLM"/>
    </source>
</evidence>
<evidence type="ECO:0000313" key="2">
    <source>
        <dbReference type="EMBL" id="MBB5091108.1"/>
    </source>
</evidence>
<accession>A0A7W8EPY3</accession>
<proteinExistence type="predicted"/>
<feature type="chain" id="PRO_5031479292" description="Histidine kinase" evidence="1">
    <location>
        <begin position="27"/>
        <end position="90"/>
    </location>
</feature>
<dbReference type="PROSITE" id="PS51257">
    <property type="entry name" value="PROKAR_LIPOPROTEIN"/>
    <property type="match status" value="1"/>
</dbReference>
<name>A0A7W8EPY3_9HYPH</name>
<sequence>MKFKTLVAASFSALLISAAASSAASACTQEELTKKATDLTAAIQEVLTKDPSRAQEIMTKSQEMQTKYQGTTDMNEACKAYDELLETIKK</sequence>
<dbReference type="Proteomes" id="UP000531231">
    <property type="component" value="Unassembled WGS sequence"/>
</dbReference>